<keyword evidence="3" id="KW-1185">Reference proteome</keyword>
<dbReference type="Proteomes" id="UP001252270">
    <property type="component" value="Unassembled WGS sequence"/>
</dbReference>
<sequence length="265" mass="29473">MMRRCPRCASYGIYKNRRAPWQRLLRLPHTYGCIDCGTLFSRRALRAETAAREAGHPARHDMTSTRKRLIRALGLKRLAVHARDTGRLAGQARGRLRRLLQMVGLAPIPVWVVKQVDADLLHLCGPGTLEHQQRPWAALTALRQHRYRGGVRLGNSGIVLNSRLFAELIPHEALTLQGPSLARWEGRVWRIAQVPRRSWEHDGPLVASTAPHGQGELLVSVEDVSPIRDHVDPQAVAQGTAVFEPGSSRRGGPVPARGPIRPRGL</sequence>
<proteinExistence type="predicted"/>
<evidence type="ECO:0000313" key="3">
    <source>
        <dbReference type="Proteomes" id="UP001252270"/>
    </source>
</evidence>
<protein>
    <recommendedName>
        <fullName evidence="4">Transposase</fullName>
    </recommendedName>
</protein>
<dbReference type="RefSeq" id="WP_309636356.1">
    <property type="nucleotide sequence ID" value="NZ_JARWAL010000005.1"/>
</dbReference>
<feature type="region of interest" description="Disordered" evidence="1">
    <location>
        <begin position="240"/>
        <end position="265"/>
    </location>
</feature>
<organism evidence="2 3">
    <name type="scientific">Halomonas mongoliensis</name>
    <dbReference type="NCBI Taxonomy" id="321265"/>
    <lineage>
        <taxon>Bacteria</taxon>
        <taxon>Pseudomonadati</taxon>
        <taxon>Pseudomonadota</taxon>
        <taxon>Gammaproteobacteria</taxon>
        <taxon>Oceanospirillales</taxon>
        <taxon>Halomonadaceae</taxon>
        <taxon>Halomonas</taxon>
    </lineage>
</organism>
<evidence type="ECO:0008006" key="4">
    <source>
        <dbReference type="Google" id="ProtNLM"/>
    </source>
</evidence>
<reference evidence="2 3" key="1">
    <citation type="submission" date="2023-04" db="EMBL/GenBank/DDBJ databases">
        <title>A long-awaited taxogenomic arrangement of the family Halomonadaceae.</title>
        <authorList>
            <person name="De La Haba R."/>
            <person name="Chuvochina M."/>
            <person name="Wittouck S."/>
            <person name="Arahal D.R."/>
            <person name="Sanchez-Porro C."/>
            <person name="Hugenholtz P."/>
            <person name="Ventosa A."/>
        </authorList>
    </citation>
    <scope>NUCLEOTIDE SEQUENCE [LARGE SCALE GENOMIC DNA]</scope>
    <source>
        <strain evidence="2 3">DSM 17332</strain>
    </source>
</reference>
<gene>
    <name evidence="2" type="ORF">QC820_07170</name>
</gene>
<evidence type="ECO:0000256" key="1">
    <source>
        <dbReference type="SAM" id="MobiDB-lite"/>
    </source>
</evidence>
<evidence type="ECO:0000313" key="2">
    <source>
        <dbReference type="EMBL" id="MDR5892594.1"/>
    </source>
</evidence>
<name>A0ABU1GKQ4_9GAMM</name>
<dbReference type="EMBL" id="JARWAL010000005">
    <property type="protein sequence ID" value="MDR5892594.1"/>
    <property type="molecule type" value="Genomic_DNA"/>
</dbReference>
<comment type="caution">
    <text evidence="2">The sequence shown here is derived from an EMBL/GenBank/DDBJ whole genome shotgun (WGS) entry which is preliminary data.</text>
</comment>
<accession>A0ABU1GKQ4</accession>